<dbReference type="GO" id="GO:0004497">
    <property type="term" value="F:monooxygenase activity"/>
    <property type="evidence" value="ECO:0007669"/>
    <property type="project" value="UniProtKB-KW"/>
</dbReference>
<evidence type="ECO:0000256" key="6">
    <source>
        <dbReference type="ARBA" id="ARBA00023002"/>
    </source>
</evidence>
<dbReference type="GO" id="GO:0050660">
    <property type="term" value="F:flavin adenine dinucleotide binding"/>
    <property type="evidence" value="ECO:0007669"/>
    <property type="project" value="InterPro"/>
</dbReference>
<dbReference type="InterPro" id="IPR050775">
    <property type="entry name" value="FAD-binding_Monooxygenases"/>
</dbReference>
<evidence type="ECO:0000313" key="8">
    <source>
        <dbReference type="EMBL" id="SVC05966.1"/>
    </source>
</evidence>
<dbReference type="InterPro" id="IPR036188">
    <property type="entry name" value="FAD/NAD-bd_sf"/>
</dbReference>
<name>A0A382J240_9ZZZZ</name>
<keyword evidence="7" id="KW-0503">Monooxygenase</keyword>
<keyword evidence="4" id="KW-0274">FAD</keyword>
<dbReference type="InterPro" id="IPR000960">
    <property type="entry name" value="Flavin_mOase"/>
</dbReference>
<dbReference type="PANTHER" id="PTHR43098:SF3">
    <property type="entry name" value="L-ORNITHINE N(5)-MONOOXYGENASE-RELATED"/>
    <property type="match status" value="1"/>
</dbReference>
<dbReference type="SUPFAM" id="SSF51905">
    <property type="entry name" value="FAD/NAD(P)-binding domain"/>
    <property type="match status" value="1"/>
</dbReference>
<dbReference type="PANTHER" id="PTHR43098">
    <property type="entry name" value="L-ORNITHINE N(5)-MONOOXYGENASE-RELATED"/>
    <property type="match status" value="1"/>
</dbReference>
<proteinExistence type="inferred from homology"/>
<evidence type="ECO:0000256" key="3">
    <source>
        <dbReference type="ARBA" id="ARBA00022630"/>
    </source>
</evidence>
<dbReference type="AlphaFoldDB" id="A0A382J240"/>
<dbReference type="Pfam" id="PF13450">
    <property type="entry name" value="NAD_binding_8"/>
    <property type="match status" value="1"/>
</dbReference>
<keyword evidence="3" id="KW-0285">Flavoprotein</keyword>
<organism evidence="8">
    <name type="scientific">marine metagenome</name>
    <dbReference type="NCBI Taxonomy" id="408172"/>
    <lineage>
        <taxon>unclassified sequences</taxon>
        <taxon>metagenomes</taxon>
        <taxon>ecological metagenomes</taxon>
    </lineage>
</organism>
<protein>
    <recommendedName>
        <fullName evidence="9">FAD/NAD(P)-binding domain-containing protein</fullName>
    </recommendedName>
</protein>
<evidence type="ECO:0000256" key="7">
    <source>
        <dbReference type="ARBA" id="ARBA00023033"/>
    </source>
</evidence>
<feature type="non-terminal residue" evidence="8">
    <location>
        <position position="161"/>
    </location>
</feature>
<gene>
    <name evidence="8" type="ORF">METZ01_LOCUS258820</name>
</gene>
<dbReference type="PRINTS" id="PR00370">
    <property type="entry name" value="FMOXYGENASE"/>
</dbReference>
<accession>A0A382J240</accession>
<evidence type="ECO:0000256" key="1">
    <source>
        <dbReference type="ARBA" id="ARBA00001974"/>
    </source>
</evidence>
<dbReference type="GO" id="GO:0050661">
    <property type="term" value="F:NADP binding"/>
    <property type="evidence" value="ECO:0007669"/>
    <property type="project" value="InterPro"/>
</dbReference>
<sequence length="161" mass="18578">MRDTQQSTNEIADNHVRTLEVAIVGAGFAGMYMLHRLRELGVSTRVYETGSGVGGTWYWNRYPGARCDVESMQYSYQFSDELQQEWEWPEKYSPQADILRYANHVADRFDLRRDIQFNTRIVSATFNEQTKKWNIKTDDGEQILANFCVMATGCLSSTNLP</sequence>
<evidence type="ECO:0000256" key="2">
    <source>
        <dbReference type="ARBA" id="ARBA00010139"/>
    </source>
</evidence>
<dbReference type="EMBL" id="UINC01071227">
    <property type="protein sequence ID" value="SVC05966.1"/>
    <property type="molecule type" value="Genomic_DNA"/>
</dbReference>
<comment type="similarity">
    <text evidence="2">Belongs to the FAD-binding monooxygenase family.</text>
</comment>
<keyword evidence="5" id="KW-0521">NADP</keyword>
<evidence type="ECO:0000256" key="5">
    <source>
        <dbReference type="ARBA" id="ARBA00022857"/>
    </source>
</evidence>
<evidence type="ECO:0000256" key="4">
    <source>
        <dbReference type="ARBA" id="ARBA00022827"/>
    </source>
</evidence>
<reference evidence="8" key="1">
    <citation type="submission" date="2018-05" db="EMBL/GenBank/DDBJ databases">
        <authorList>
            <person name="Lanie J.A."/>
            <person name="Ng W.-L."/>
            <person name="Kazmierczak K.M."/>
            <person name="Andrzejewski T.M."/>
            <person name="Davidsen T.M."/>
            <person name="Wayne K.J."/>
            <person name="Tettelin H."/>
            <person name="Glass J.I."/>
            <person name="Rusch D."/>
            <person name="Podicherti R."/>
            <person name="Tsui H.-C.T."/>
            <person name="Winkler M.E."/>
        </authorList>
    </citation>
    <scope>NUCLEOTIDE SEQUENCE</scope>
</reference>
<comment type="cofactor">
    <cofactor evidence="1">
        <name>FAD</name>
        <dbReference type="ChEBI" id="CHEBI:57692"/>
    </cofactor>
</comment>
<dbReference type="Gene3D" id="3.50.50.60">
    <property type="entry name" value="FAD/NAD(P)-binding domain"/>
    <property type="match status" value="1"/>
</dbReference>
<evidence type="ECO:0008006" key="9">
    <source>
        <dbReference type="Google" id="ProtNLM"/>
    </source>
</evidence>
<keyword evidence="6" id="KW-0560">Oxidoreductase</keyword>